<dbReference type="Gene3D" id="3.40.50.960">
    <property type="entry name" value="Lumazine/riboflavin synthase"/>
    <property type="match status" value="1"/>
</dbReference>
<comment type="catalytic activity">
    <reaction evidence="6 7">
        <text>(2S)-2-hydroxy-3-oxobutyl phosphate + 5-amino-6-(D-ribitylamino)uracil = 6,7-dimethyl-8-(1-D-ribityl)lumazine + phosphate + 2 H2O + H(+)</text>
        <dbReference type="Rhea" id="RHEA:26152"/>
        <dbReference type="ChEBI" id="CHEBI:15377"/>
        <dbReference type="ChEBI" id="CHEBI:15378"/>
        <dbReference type="ChEBI" id="CHEBI:15934"/>
        <dbReference type="ChEBI" id="CHEBI:43474"/>
        <dbReference type="ChEBI" id="CHEBI:58201"/>
        <dbReference type="ChEBI" id="CHEBI:58830"/>
        <dbReference type="EC" id="2.5.1.78"/>
    </reaction>
</comment>
<dbReference type="Pfam" id="PF00885">
    <property type="entry name" value="DMRL_synthase"/>
    <property type="match status" value="1"/>
</dbReference>
<dbReference type="STRING" id="477680.SAMN05421788_103425"/>
<dbReference type="KEGG" id="fln:FLA_4119"/>
<proteinExistence type="inferred from homology"/>
<dbReference type="NCBIfam" id="TIGR00114">
    <property type="entry name" value="lumazine-synth"/>
    <property type="match status" value="1"/>
</dbReference>
<dbReference type="GO" id="GO:0000906">
    <property type="term" value="F:6,7-dimethyl-8-ribityllumazine synthase activity"/>
    <property type="evidence" value="ECO:0007669"/>
    <property type="project" value="UniProtKB-UniRule"/>
</dbReference>
<dbReference type="PANTHER" id="PTHR21058">
    <property type="entry name" value="6,7-DIMETHYL-8-RIBITYLLUMAZINE SYNTHASE DMRL SYNTHASE LUMAZINE SYNTHASE"/>
    <property type="match status" value="1"/>
</dbReference>
<dbReference type="InterPro" id="IPR002180">
    <property type="entry name" value="LS/RS"/>
</dbReference>
<dbReference type="CDD" id="cd09209">
    <property type="entry name" value="Lumazine_synthase-I"/>
    <property type="match status" value="1"/>
</dbReference>
<dbReference type="AlphaFoldDB" id="A0A173MKT7"/>
<dbReference type="SUPFAM" id="SSF52121">
    <property type="entry name" value="Lumazine synthase"/>
    <property type="match status" value="1"/>
</dbReference>
<reference evidence="9" key="1">
    <citation type="submission" date="2017-01" db="EMBL/GenBank/DDBJ databases">
        <authorList>
            <person name="Varghese N."/>
            <person name="Submissions S."/>
        </authorList>
    </citation>
    <scope>NUCLEOTIDE SEQUENCE [LARGE SCALE GENOMIC DNA]</scope>
    <source>
        <strain evidence="9">DSM 21054</strain>
    </source>
</reference>
<keyword evidence="9" id="KW-1185">Reference proteome</keyword>
<name>A0A173MKT7_9BACT</name>
<keyword evidence="5 7" id="KW-0808">Transferase</keyword>
<protein>
    <recommendedName>
        <fullName evidence="3 7">6,7-dimethyl-8-ribityllumazine synthase</fullName>
        <shortName evidence="7">DMRL synthase</shortName>
        <shortName evidence="7">LS</shortName>
        <shortName evidence="7">Lumazine synthase</shortName>
        <ecNumber evidence="3 7">2.5.1.78</ecNumber>
    </recommendedName>
</protein>
<evidence type="ECO:0000313" key="8">
    <source>
        <dbReference type="EMBL" id="SIT09106.1"/>
    </source>
</evidence>
<feature type="binding site" evidence="7">
    <location>
        <begin position="85"/>
        <end position="87"/>
    </location>
    <ligand>
        <name>5-amino-6-(D-ribitylamino)uracil</name>
        <dbReference type="ChEBI" id="CHEBI:15934"/>
    </ligand>
</feature>
<keyword evidence="4 7" id="KW-0686">Riboflavin biosynthesis</keyword>
<feature type="binding site" evidence="7">
    <location>
        <position position="132"/>
    </location>
    <ligand>
        <name>(2S)-2-hydroxy-3-oxobutyl phosphate</name>
        <dbReference type="ChEBI" id="CHEBI:58830"/>
    </ligand>
</feature>
<evidence type="ECO:0000256" key="3">
    <source>
        <dbReference type="ARBA" id="ARBA00012664"/>
    </source>
</evidence>
<dbReference type="Proteomes" id="UP000186917">
    <property type="component" value="Unassembled WGS sequence"/>
</dbReference>
<evidence type="ECO:0000256" key="2">
    <source>
        <dbReference type="ARBA" id="ARBA00007424"/>
    </source>
</evidence>
<feature type="binding site" evidence="7">
    <location>
        <begin position="90"/>
        <end position="91"/>
    </location>
    <ligand>
        <name>(2S)-2-hydroxy-3-oxobutyl phosphate</name>
        <dbReference type="ChEBI" id="CHEBI:58830"/>
    </ligand>
</feature>
<dbReference type="PANTHER" id="PTHR21058:SF0">
    <property type="entry name" value="6,7-DIMETHYL-8-RIBITYLLUMAZINE SYNTHASE"/>
    <property type="match status" value="1"/>
</dbReference>
<evidence type="ECO:0000256" key="5">
    <source>
        <dbReference type="ARBA" id="ARBA00022679"/>
    </source>
</evidence>
<organism evidence="8 9">
    <name type="scientific">Filimonas lacunae</name>
    <dbReference type="NCBI Taxonomy" id="477680"/>
    <lineage>
        <taxon>Bacteria</taxon>
        <taxon>Pseudomonadati</taxon>
        <taxon>Bacteroidota</taxon>
        <taxon>Chitinophagia</taxon>
        <taxon>Chitinophagales</taxon>
        <taxon>Chitinophagaceae</taxon>
        <taxon>Filimonas</taxon>
    </lineage>
</organism>
<comment type="function">
    <text evidence="7">Catalyzes the formation of 6,7-dimethyl-8-ribityllumazine by condensation of 5-amino-6-(D-ribitylamino)uracil with 3,4-dihydroxy-2-butanone 4-phosphate. This is the penultimate step in the biosynthesis of riboflavin.</text>
</comment>
<evidence type="ECO:0000313" key="9">
    <source>
        <dbReference type="Proteomes" id="UP000186917"/>
    </source>
</evidence>
<dbReference type="EMBL" id="FTOR01000003">
    <property type="protein sequence ID" value="SIT09106.1"/>
    <property type="molecule type" value="Genomic_DNA"/>
</dbReference>
<evidence type="ECO:0000256" key="1">
    <source>
        <dbReference type="ARBA" id="ARBA00004917"/>
    </source>
</evidence>
<dbReference type="InterPro" id="IPR036467">
    <property type="entry name" value="LS/RS_sf"/>
</dbReference>
<evidence type="ECO:0000256" key="4">
    <source>
        <dbReference type="ARBA" id="ARBA00022619"/>
    </source>
</evidence>
<feature type="binding site" evidence="7">
    <location>
        <begin position="59"/>
        <end position="61"/>
    </location>
    <ligand>
        <name>5-amino-6-(D-ribitylamino)uracil</name>
        <dbReference type="ChEBI" id="CHEBI:15934"/>
    </ligand>
</feature>
<evidence type="ECO:0000256" key="7">
    <source>
        <dbReference type="HAMAP-Rule" id="MF_00178"/>
    </source>
</evidence>
<comment type="pathway">
    <text evidence="1 7">Cofactor biosynthesis; riboflavin biosynthesis; riboflavin from 2-hydroxy-3-oxobutyl phosphate and 5-amino-6-(D-ribitylamino)uracil: step 1/2.</text>
</comment>
<dbReference type="InterPro" id="IPR034964">
    <property type="entry name" value="LS"/>
</dbReference>
<dbReference type="RefSeq" id="WP_076379237.1">
    <property type="nucleotide sequence ID" value="NZ_AP017422.1"/>
</dbReference>
<feature type="binding site" evidence="7">
    <location>
        <position position="28"/>
    </location>
    <ligand>
        <name>5-amino-6-(D-ribitylamino)uracil</name>
        <dbReference type="ChEBI" id="CHEBI:15934"/>
    </ligand>
</feature>
<dbReference type="EC" id="2.5.1.78" evidence="3 7"/>
<sequence>MATQGNNALLKGIPTTKDAFVVIVKTEWNAPIINKLEAGAKKVFKAAGVTVKVLTVPGAFEIPYAIKAYAESGEPKADAFIAFGTVIRGDTPHFDYVCKAITDGVLSLNLTLEVPVVFGVLTVENEQQALERVGGKHGHKGEEAAVTAIKMIALKRKLKK</sequence>
<accession>A0A173MKT7</accession>
<gene>
    <name evidence="7" type="primary">ribH</name>
    <name evidence="8" type="ORF">SAMN05421788_103425</name>
</gene>
<dbReference type="UniPathway" id="UPA00275">
    <property type="reaction ID" value="UER00404"/>
</dbReference>
<feature type="binding site" evidence="7">
    <location>
        <position position="118"/>
    </location>
    <ligand>
        <name>5-amino-6-(D-ribitylamino)uracil</name>
        <dbReference type="ChEBI" id="CHEBI:15934"/>
    </ligand>
</feature>
<dbReference type="HAMAP" id="MF_00178">
    <property type="entry name" value="Lumazine_synth"/>
    <property type="match status" value="1"/>
</dbReference>
<feature type="active site" description="Proton donor" evidence="7">
    <location>
        <position position="93"/>
    </location>
</feature>
<comment type="similarity">
    <text evidence="2 7">Belongs to the DMRL synthase family.</text>
</comment>
<dbReference type="GO" id="GO:0009231">
    <property type="term" value="P:riboflavin biosynthetic process"/>
    <property type="evidence" value="ECO:0007669"/>
    <property type="project" value="UniProtKB-UniRule"/>
</dbReference>
<evidence type="ECO:0000256" key="6">
    <source>
        <dbReference type="ARBA" id="ARBA00048785"/>
    </source>
</evidence>
<dbReference type="GO" id="GO:0009349">
    <property type="term" value="C:riboflavin synthase complex"/>
    <property type="evidence" value="ECO:0007669"/>
    <property type="project" value="UniProtKB-UniRule"/>
</dbReference>
<dbReference type="OrthoDB" id="9809709at2"/>